<dbReference type="GeneID" id="112042073"/>
<dbReference type="SMART" id="SM00315">
    <property type="entry name" value="RGS"/>
    <property type="match status" value="1"/>
</dbReference>
<organism evidence="3 4">
    <name type="scientific">Lingula anatina</name>
    <name type="common">Brachiopod</name>
    <name type="synonym">Lingula unguis</name>
    <dbReference type="NCBI Taxonomy" id="7574"/>
    <lineage>
        <taxon>Eukaryota</taxon>
        <taxon>Metazoa</taxon>
        <taxon>Spiralia</taxon>
        <taxon>Lophotrochozoa</taxon>
        <taxon>Brachiopoda</taxon>
        <taxon>Linguliformea</taxon>
        <taxon>Lingulata</taxon>
        <taxon>Lingulida</taxon>
        <taxon>Linguloidea</taxon>
        <taxon>Lingulidae</taxon>
        <taxon>Lingula</taxon>
    </lineage>
</organism>
<keyword evidence="3" id="KW-1185">Reference proteome</keyword>
<sequence>MKVRAQEIFSCHLATGATEPVNIDSVARKRAAECLENPVPDMFDMSQQQIFRLMKTDSYVRFLKSDMYKECVVAEMEGRHLPYQPEDSDEDKRK</sequence>
<dbReference type="PRINTS" id="PR01301">
    <property type="entry name" value="RGSPROTEIN"/>
</dbReference>
<dbReference type="InterPro" id="IPR046995">
    <property type="entry name" value="RGS10/12/14-like"/>
</dbReference>
<dbReference type="GO" id="GO:0005634">
    <property type="term" value="C:nucleus"/>
    <property type="evidence" value="ECO:0007669"/>
    <property type="project" value="TreeGrafter"/>
</dbReference>
<evidence type="ECO:0000259" key="2">
    <source>
        <dbReference type="PROSITE" id="PS50132"/>
    </source>
</evidence>
<dbReference type="RefSeq" id="XP_023931759.1">
    <property type="nucleotide sequence ID" value="XM_024075991.1"/>
</dbReference>
<dbReference type="KEGG" id="lak:112042073"/>
<dbReference type="GO" id="GO:0005096">
    <property type="term" value="F:GTPase activator activity"/>
    <property type="evidence" value="ECO:0007669"/>
    <property type="project" value="UniProtKB-KW"/>
</dbReference>
<dbReference type="Proteomes" id="UP000085678">
    <property type="component" value="Unplaced"/>
</dbReference>
<dbReference type="GO" id="GO:0005886">
    <property type="term" value="C:plasma membrane"/>
    <property type="evidence" value="ECO:0007669"/>
    <property type="project" value="TreeGrafter"/>
</dbReference>
<keyword evidence="1" id="KW-0343">GTPase activation</keyword>
<dbReference type="OrthoDB" id="196547at2759"/>
<dbReference type="InParanoid" id="A0A2R2MNI1"/>
<gene>
    <name evidence="4" type="primary">LOC112042073</name>
</gene>
<evidence type="ECO:0000313" key="4">
    <source>
        <dbReference type="RefSeq" id="XP_023931759.1"/>
    </source>
</evidence>
<dbReference type="PANTHER" id="PTHR45945">
    <property type="entry name" value="REGULATOR OF G-PROTEIN SIGNALING LOCO"/>
    <property type="match status" value="1"/>
</dbReference>
<proteinExistence type="predicted"/>
<dbReference type="Pfam" id="PF00615">
    <property type="entry name" value="RGS"/>
    <property type="match status" value="1"/>
</dbReference>
<dbReference type="PROSITE" id="PS50132">
    <property type="entry name" value="RGS"/>
    <property type="match status" value="1"/>
</dbReference>
<name>A0A2R2MNI1_LINAN</name>
<dbReference type="STRING" id="7574.A0A2R2MNI1"/>
<feature type="domain" description="RGS" evidence="2">
    <location>
        <begin position="1"/>
        <end position="72"/>
    </location>
</feature>
<evidence type="ECO:0000313" key="3">
    <source>
        <dbReference type="Proteomes" id="UP000085678"/>
    </source>
</evidence>
<dbReference type="SUPFAM" id="SSF48097">
    <property type="entry name" value="Regulator of G-protein signaling, RGS"/>
    <property type="match status" value="1"/>
</dbReference>
<feature type="non-terminal residue" evidence="4">
    <location>
        <position position="94"/>
    </location>
</feature>
<dbReference type="GO" id="GO:0005737">
    <property type="term" value="C:cytoplasm"/>
    <property type="evidence" value="ECO:0007669"/>
    <property type="project" value="TreeGrafter"/>
</dbReference>
<dbReference type="PANTHER" id="PTHR45945:SF3">
    <property type="entry name" value="REGULATOR OF G-PROTEIN SIGNALING LOCO"/>
    <property type="match status" value="1"/>
</dbReference>
<dbReference type="Gene3D" id="1.10.196.10">
    <property type="match status" value="1"/>
</dbReference>
<accession>A0A2R2MNI1</accession>
<dbReference type="GO" id="GO:0008277">
    <property type="term" value="P:regulation of G protein-coupled receptor signaling pathway"/>
    <property type="evidence" value="ECO:0007669"/>
    <property type="project" value="TreeGrafter"/>
</dbReference>
<dbReference type="AlphaFoldDB" id="A0A2R2MNI1"/>
<evidence type="ECO:0000256" key="1">
    <source>
        <dbReference type="ARBA" id="ARBA00022468"/>
    </source>
</evidence>
<dbReference type="InterPro" id="IPR036305">
    <property type="entry name" value="RGS_sf"/>
</dbReference>
<protein>
    <submittedName>
        <fullName evidence="4">Regulator of G-protein signaling 12-like</fullName>
    </submittedName>
</protein>
<dbReference type="Gene3D" id="1.10.167.10">
    <property type="entry name" value="Regulator of G-protein Signalling 4, domain 2"/>
    <property type="match status" value="1"/>
</dbReference>
<dbReference type="InterPro" id="IPR016137">
    <property type="entry name" value="RGS"/>
</dbReference>
<dbReference type="InterPro" id="IPR024066">
    <property type="entry name" value="RGS_subdom1/3"/>
</dbReference>
<dbReference type="InterPro" id="IPR044926">
    <property type="entry name" value="RGS_subdomain_2"/>
</dbReference>
<reference evidence="4" key="1">
    <citation type="submission" date="2025-08" db="UniProtKB">
        <authorList>
            <consortium name="RefSeq"/>
        </authorList>
    </citation>
    <scope>IDENTIFICATION</scope>
    <source>
        <tissue evidence="4">Gonads</tissue>
    </source>
</reference>